<dbReference type="GO" id="GO:0005524">
    <property type="term" value="F:ATP binding"/>
    <property type="evidence" value="ECO:0007669"/>
    <property type="project" value="UniProtKB-UniRule"/>
</dbReference>
<comment type="catalytic activity">
    <reaction evidence="8">
        <text>L-histidyl-[protein] + UTP = N(tele)-(5'-uridylyl)-L-histidyl-[protein] + diphosphate</text>
        <dbReference type="Rhea" id="RHEA:83891"/>
        <dbReference type="Rhea" id="RHEA-COMP:9745"/>
        <dbReference type="Rhea" id="RHEA-COMP:20239"/>
        <dbReference type="ChEBI" id="CHEBI:29979"/>
        <dbReference type="ChEBI" id="CHEBI:33019"/>
        <dbReference type="ChEBI" id="CHEBI:46398"/>
        <dbReference type="ChEBI" id="CHEBI:233474"/>
    </reaction>
</comment>
<dbReference type="OrthoDB" id="9776281at2"/>
<feature type="binding site" evidence="8">
    <location>
        <position position="251"/>
    </location>
    <ligand>
        <name>ATP</name>
        <dbReference type="ChEBI" id="CHEBI:30616"/>
    </ligand>
</feature>
<feature type="binding site" evidence="8">
    <location>
        <position position="82"/>
    </location>
    <ligand>
        <name>ATP</name>
        <dbReference type="ChEBI" id="CHEBI:30616"/>
    </ligand>
</feature>
<keyword evidence="5 8" id="KW-0547">Nucleotide-binding</keyword>
<dbReference type="PANTHER" id="PTHR32057">
    <property type="entry name" value="PROTEIN ADENYLYLTRANSFERASE SELO, MITOCHONDRIAL"/>
    <property type="match status" value="1"/>
</dbReference>
<evidence type="ECO:0000256" key="5">
    <source>
        <dbReference type="ARBA" id="ARBA00022741"/>
    </source>
</evidence>
<evidence type="ECO:0000256" key="4">
    <source>
        <dbReference type="ARBA" id="ARBA00022723"/>
    </source>
</evidence>
<protein>
    <recommendedName>
        <fullName evidence="8">Protein nucleotidyltransferase YdiU</fullName>
        <ecNumber evidence="8">2.7.7.-</ecNumber>
    </recommendedName>
    <alternativeName>
        <fullName evidence="8">Protein adenylyltransferase YdiU</fullName>
        <ecNumber evidence="8">2.7.7.108</ecNumber>
    </alternativeName>
    <alternativeName>
        <fullName evidence="8">Protein uridylyltransferase YdiU</fullName>
        <ecNumber evidence="8">2.7.7.-</ecNumber>
    </alternativeName>
</protein>
<keyword evidence="7 8" id="KW-0460">Magnesium</keyword>
<keyword evidence="3 8" id="KW-0548">Nucleotidyltransferase</keyword>
<dbReference type="Proteomes" id="UP000185479">
    <property type="component" value="Chromosome"/>
</dbReference>
<evidence type="ECO:0000313" key="12">
    <source>
        <dbReference type="Proteomes" id="UP000315353"/>
    </source>
</evidence>
<keyword evidence="2 8" id="KW-0808">Transferase</keyword>
<dbReference type="GO" id="GO:0070733">
    <property type="term" value="F:AMPylase activity"/>
    <property type="evidence" value="ECO:0007669"/>
    <property type="project" value="UniProtKB-EC"/>
</dbReference>
<comment type="similarity">
    <text evidence="1 8">Belongs to the SELO family.</text>
</comment>
<evidence type="ECO:0000256" key="2">
    <source>
        <dbReference type="ARBA" id="ARBA00022679"/>
    </source>
</evidence>
<evidence type="ECO:0000313" key="11">
    <source>
        <dbReference type="Proteomes" id="UP000185479"/>
    </source>
</evidence>
<sequence length="459" mass="50683">MQLSHDYAEHLPQLVRLSQGEEQPDPHLLFLNEPLALELGFDPGWLRSPAGLDLLLGHDTAHAMAYSGFQFGQFNPYMGDGRALLLGEARVGDVFLDLHAKGTGLTPFSRPGSDGRATLSSILREYLVSEAMHALGVPTTRGLAVISTGRKIQRGHVRPAGVGVRVAASHLRVGTFHYAQLGDGTNQLQALADYAISRHYPAAIKSENPYKEFFRLVVESQMRTVAKWQRLGFIHGVMNTDNTTISGQTIDYGPCAFMESYDLATVFSSIDNGGRYAYGNQPHILGWNLARLAESLLPLFSSDPNEAVSFAQEVMDFFPERFEEEMSAQWAAALDTTPEVFASYREALARRQPDLTQAHRALVAAVGNDSSLARELFDGEDFLSAYLSSEPSPKKVDDSFPRVIPRNRQLDAALKQAEAGDFGAYREMLEAVIHPWRPHPHFEEPDPTGLADFMTFCGT</sequence>
<evidence type="ECO:0000313" key="10">
    <source>
        <dbReference type="EMBL" id="GEB96909.1"/>
    </source>
</evidence>
<comment type="catalytic activity">
    <reaction evidence="8">
        <text>L-threonyl-[protein] + ATP = 3-O-(5'-adenylyl)-L-threonyl-[protein] + diphosphate</text>
        <dbReference type="Rhea" id="RHEA:54292"/>
        <dbReference type="Rhea" id="RHEA-COMP:11060"/>
        <dbReference type="Rhea" id="RHEA-COMP:13847"/>
        <dbReference type="ChEBI" id="CHEBI:30013"/>
        <dbReference type="ChEBI" id="CHEBI:30616"/>
        <dbReference type="ChEBI" id="CHEBI:33019"/>
        <dbReference type="ChEBI" id="CHEBI:138113"/>
        <dbReference type="EC" id="2.7.7.108"/>
    </reaction>
</comment>
<feature type="binding site" evidence="8">
    <location>
        <position position="172"/>
    </location>
    <ligand>
        <name>ATP</name>
        <dbReference type="ChEBI" id="CHEBI:30616"/>
    </ligand>
</feature>
<feature type="binding site" evidence="8">
    <location>
        <position position="251"/>
    </location>
    <ligand>
        <name>Mg(2+)</name>
        <dbReference type="ChEBI" id="CHEBI:18420"/>
    </ligand>
</feature>
<reference evidence="10 12" key="2">
    <citation type="submission" date="2019-06" db="EMBL/GenBank/DDBJ databases">
        <title>Whole genome shotgun sequence of Corynebacterium flavescens NBRC 14136.</title>
        <authorList>
            <person name="Hosoyama A."/>
            <person name="Uohara A."/>
            <person name="Ohji S."/>
            <person name="Ichikawa N."/>
        </authorList>
    </citation>
    <scope>NUCLEOTIDE SEQUENCE [LARGE SCALE GENOMIC DNA]</scope>
    <source>
        <strain evidence="10 12">NBRC 14136</strain>
    </source>
</reference>
<keyword evidence="11" id="KW-1185">Reference proteome</keyword>
<dbReference type="Proteomes" id="UP000315353">
    <property type="component" value="Unassembled WGS sequence"/>
</dbReference>
<proteinExistence type="inferred from homology"/>
<feature type="binding site" evidence="8">
    <location>
        <position position="114"/>
    </location>
    <ligand>
        <name>ATP</name>
        <dbReference type="ChEBI" id="CHEBI:30616"/>
    </ligand>
</feature>
<feature type="binding site" evidence="8">
    <location>
        <position position="101"/>
    </location>
    <ligand>
        <name>ATP</name>
        <dbReference type="ChEBI" id="CHEBI:30616"/>
    </ligand>
</feature>
<feature type="binding site" evidence="8">
    <location>
        <position position="79"/>
    </location>
    <ligand>
        <name>ATP</name>
        <dbReference type="ChEBI" id="CHEBI:30616"/>
    </ligand>
</feature>
<evidence type="ECO:0000313" key="9">
    <source>
        <dbReference type="EMBL" id="APT87073.1"/>
    </source>
</evidence>
<comment type="catalytic activity">
    <reaction evidence="8">
        <text>L-tyrosyl-[protein] + UTP = O-(5'-uridylyl)-L-tyrosyl-[protein] + diphosphate</text>
        <dbReference type="Rhea" id="RHEA:83887"/>
        <dbReference type="Rhea" id="RHEA-COMP:10136"/>
        <dbReference type="Rhea" id="RHEA-COMP:20238"/>
        <dbReference type="ChEBI" id="CHEBI:33019"/>
        <dbReference type="ChEBI" id="CHEBI:46398"/>
        <dbReference type="ChEBI" id="CHEBI:46858"/>
        <dbReference type="ChEBI" id="CHEBI:90602"/>
    </reaction>
</comment>
<dbReference type="GO" id="GO:0000287">
    <property type="term" value="F:magnesium ion binding"/>
    <property type="evidence" value="ECO:0007669"/>
    <property type="project" value="UniProtKB-UniRule"/>
</dbReference>
<dbReference type="GO" id="GO:0030145">
    <property type="term" value="F:manganese ion binding"/>
    <property type="evidence" value="ECO:0007669"/>
    <property type="project" value="UniProtKB-UniRule"/>
</dbReference>
<evidence type="ECO:0000256" key="3">
    <source>
        <dbReference type="ARBA" id="ARBA00022695"/>
    </source>
</evidence>
<feature type="active site" description="Proton acceptor" evidence="8">
    <location>
        <position position="241"/>
    </location>
</feature>
<keyword evidence="8" id="KW-0464">Manganese</keyword>
<dbReference type="AlphaFoldDB" id="A0A1L7CMI7"/>
<comment type="cofactor">
    <cofactor evidence="8">
        <name>Mg(2+)</name>
        <dbReference type="ChEBI" id="CHEBI:18420"/>
    </cofactor>
    <cofactor evidence="8">
        <name>Mn(2+)</name>
        <dbReference type="ChEBI" id="CHEBI:29035"/>
    </cofactor>
</comment>
<keyword evidence="4 8" id="KW-0479">Metal-binding</keyword>
<dbReference type="Pfam" id="PF02696">
    <property type="entry name" value="SelO"/>
    <property type="match status" value="1"/>
</dbReference>
<keyword evidence="6 8" id="KW-0067">ATP-binding</keyword>
<dbReference type="InterPro" id="IPR003846">
    <property type="entry name" value="SelO"/>
</dbReference>
<evidence type="ECO:0000256" key="1">
    <source>
        <dbReference type="ARBA" id="ARBA00009747"/>
    </source>
</evidence>
<dbReference type="EC" id="2.7.7.108" evidence="8"/>
<evidence type="ECO:0000256" key="6">
    <source>
        <dbReference type="ARBA" id="ARBA00022840"/>
    </source>
</evidence>
<dbReference type="EC" id="2.7.7.-" evidence="8"/>
<dbReference type="EMBL" id="CP009246">
    <property type="protein sequence ID" value="APT87073.1"/>
    <property type="molecule type" value="Genomic_DNA"/>
</dbReference>
<dbReference type="STRING" id="28028.CFLV_07635"/>
<dbReference type="EMBL" id="BJNB01000003">
    <property type="protein sequence ID" value="GEB96909.1"/>
    <property type="molecule type" value="Genomic_DNA"/>
</dbReference>
<feature type="binding site" evidence="8">
    <location>
        <position position="165"/>
    </location>
    <ligand>
        <name>ATP</name>
        <dbReference type="ChEBI" id="CHEBI:30616"/>
    </ligand>
</feature>
<comment type="catalytic activity">
    <reaction evidence="8">
        <text>L-seryl-[protein] + ATP = 3-O-(5'-adenylyl)-L-seryl-[protein] + diphosphate</text>
        <dbReference type="Rhea" id="RHEA:58120"/>
        <dbReference type="Rhea" id="RHEA-COMP:9863"/>
        <dbReference type="Rhea" id="RHEA-COMP:15073"/>
        <dbReference type="ChEBI" id="CHEBI:29999"/>
        <dbReference type="ChEBI" id="CHEBI:30616"/>
        <dbReference type="ChEBI" id="CHEBI:33019"/>
        <dbReference type="ChEBI" id="CHEBI:142516"/>
        <dbReference type="EC" id="2.7.7.108"/>
    </reaction>
</comment>
<dbReference type="PANTHER" id="PTHR32057:SF14">
    <property type="entry name" value="PROTEIN ADENYLYLTRANSFERASE SELO, MITOCHONDRIAL"/>
    <property type="match status" value="1"/>
</dbReference>
<dbReference type="RefSeq" id="WP_075730014.1">
    <property type="nucleotide sequence ID" value="NZ_BJNB01000003.1"/>
</dbReference>
<organism evidence="9 11">
    <name type="scientific">Corynebacterium flavescens</name>
    <dbReference type="NCBI Taxonomy" id="28028"/>
    <lineage>
        <taxon>Bacteria</taxon>
        <taxon>Bacillati</taxon>
        <taxon>Actinomycetota</taxon>
        <taxon>Actinomycetes</taxon>
        <taxon>Mycobacteriales</taxon>
        <taxon>Corynebacteriaceae</taxon>
        <taxon>Corynebacterium</taxon>
    </lineage>
</organism>
<comment type="function">
    <text evidence="8">Nucleotidyltransferase involved in the post-translational modification of proteins. It can catalyze the addition of adenosine monophosphate (AMP) or uridine monophosphate (UMP) to a protein, resulting in modifications known as AMPylation and UMPylation.</text>
</comment>
<dbReference type="HAMAP" id="MF_00692">
    <property type="entry name" value="SelO"/>
    <property type="match status" value="1"/>
</dbReference>
<evidence type="ECO:0000256" key="7">
    <source>
        <dbReference type="ARBA" id="ARBA00022842"/>
    </source>
</evidence>
<feature type="binding site" evidence="8">
    <location>
        <position position="242"/>
    </location>
    <ligand>
        <name>Mg(2+)</name>
        <dbReference type="ChEBI" id="CHEBI:18420"/>
    </ligand>
</feature>
<evidence type="ECO:0000256" key="8">
    <source>
        <dbReference type="HAMAP-Rule" id="MF_00692"/>
    </source>
</evidence>
<dbReference type="KEGG" id="cfc:CFLV_07635"/>
<dbReference type="GeneID" id="82880587"/>
<feature type="binding site" evidence="8">
    <location>
        <position position="81"/>
    </location>
    <ligand>
        <name>ATP</name>
        <dbReference type="ChEBI" id="CHEBI:30616"/>
    </ligand>
</feature>
<reference evidence="9 11" key="1">
    <citation type="submission" date="2014-08" db="EMBL/GenBank/DDBJ databases">
        <title>Complete genome sequence of Corynebacterium flavescens OJ8(T)(=DSM 20296(T)), isolated from cheese.</title>
        <authorList>
            <person name="Ruckert C."/>
            <person name="Albersmeier A."/>
            <person name="Winkler A."/>
            <person name="Kalinowski J."/>
        </authorList>
    </citation>
    <scope>NUCLEOTIDE SEQUENCE [LARGE SCALE GENOMIC DNA]</scope>
    <source>
        <strain evidence="9 11">OJ8</strain>
    </source>
</reference>
<comment type="catalytic activity">
    <reaction evidence="8">
        <text>L-tyrosyl-[protein] + ATP = O-(5'-adenylyl)-L-tyrosyl-[protein] + diphosphate</text>
        <dbReference type="Rhea" id="RHEA:54288"/>
        <dbReference type="Rhea" id="RHEA-COMP:10136"/>
        <dbReference type="Rhea" id="RHEA-COMP:13846"/>
        <dbReference type="ChEBI" id="CHEBI:30616"/>
        <dbReference type="ChEBI" id="CHEBI:33019"/>
        <dbReference type="ChEBI" id="CHEBI:46858"/>
        <dbReference type="ChEBI" id="CHEBI:83624"/>
        <dbReference type="EC" id="2.7.7.108"/>
    </reaction>
</comment>
<accession>A0A1L7CMI7</accession>
<gene>
    <name evidence="8" type="primary">ydiU</name>
    <name evidence="8" type="synonym">selO</name>
    <name evidence="10" type="ORF">CFL01nite_04040</name>
    <name evidence="9" type="ORF">CFLV_07635</name>
</gene>
<feature type="binding site" evidence="8">
    <location>
        <position position="115"/>
    </location>
    <ligand>
        <name>ATP</name>
        <dbReference type="ChEBI" id="CHEBI:30616"/>
    </ligand>
</feature>
<comment type="catalytic activity">
    <reaction evidence="8">
        <text>L-seryl-[protein] + UTP = O-(5'-uridylyl)-L-seryl-[protein] + diphosphate</text>
        <dbReference type="Rhea" id="RHEA:64604"/>
        <dbReference type="Rhea" id="RHEA-COMP:9863"/>
        <dbReference type="Rhea" id="RHEA-COMP:16635"/>
        <dbReference type="ChEBI" id="CHEBI:29999"/>
        <dbReference type="ChEBI" id="CHEBI:33019"/>
        <dbReference type="ChEBI" id="CHEBI:46398"/>
        <dbReference type="ChEBI" id="CHEBI:156051"/>
    </reaction>
</comment>
<name>A0A1L7CMI7_CORFL</name>